<dbReference type="Pfam" id="PF06697">
    <property type="entry name" value="DUF1191"/>
    <property type="match status" value="1"/>
</dbReference>
<dbReference type="Proteomes" id="UP000030748">
    <property type="component" value="Unassembled WGS sequence"/>
</dbReference>
<dbReference type="AlphaFoldDB" id="A0A022Q6Z4"/>
<gene>
    <name evidence="3" type="ORF">MIMGU_mgv1a010616mg</name>
</gene>
<dbReference type="PhylomeDB" id="A0A022Q6Z4"/>
<proteinExistence type="predicted"/>
<feature type="transmembrane region" description="Helical" evidence="1">
    <location>
        <begin position="226"/>
        <end position="249"/>
    </location>
</feature>
<evidence type="ECO:0008006" key="5">
    <source>
        <dbReference type="Google" id="ProtNLM"/>
    </source>
</evidence>
<evidence type="ECO:0000256" key="2">
    <source>
        <dbReference type="SAM" id="SignalP"/>
    </source>
</evidence>
<keyword evidence="2" id="KW-0732">Signal</keyword>
<accession>A0A022Q6Z4</accession>
<keyword evidence="1" id="KW-0472">Membrane</keyword>
<name>A0A022Q6Z4_ERYGU</name>
<keyword evidence="1" id="KW-1133">Transmembrane helix</keyword>
<sequence>MNKFYFIWLLFLLFHFPSLIHSFNNSSSSSKFNESLDAIFHDHAFRVMMLRRPHTGELYAATLPPNLAGMKLSVVGLRSKTLFTKGANFSHFVIPPKTLPVPYAKRLLIVYHNLGNWSSLYYNISGYAMITPVVGFLVYDASYLNSRNLSNLELNTMGKPISVEFQDSIALKQSNRMVKCASFGDYREVLISEISSSNVCYSRKRGHFSLVVPLEKRETEKKMRPFWIMGFSAGFVGLMVVELGGAVAVRSVFGRRNQEMEREADEGEFLETCWISRSKMPRAEGTRTLPVLETTTLPNNPKLSLYA</sequence>
<feature type="chain" id="PRO_5001503911" description="Legume lectin domain-containing protein" evidence="2">
    <location>
        <begin position="23"/>
        <end position="307"/>
    </location>
</feature>
<protein>
    <recommendedName>
        <fullName evidence="5">Legume lectin domain-containing protein</fullName>
    </recommendedName>
</protein>
<evidence type="ECO:0000313" key="4">
    <source>
        <dbReference type="Proteomes" id="UP000030748"/>
    </source>
</evidence>
<dbReference type="InterPro" id="IPR010605">
    <property type="entry name" value="DUF1191"/>
</dbReference>
<evidence type="ECO:0000313" key="3">
    <source>
        <dbReference type="EMBL" id="EYU23394.1"/>
    </source>
</evidence>
<dbReference type="eggNOG" id="ENOG502RXYY">
    <property type="taxonomic scope" value="Eukaryota"/>
</dbReference>
<keyword evidence="4" id="KW-1185">Reference proteome</keyword>
<keyword evidence="1" id="KW-0812">Transmembrane</keyword>
<dbReference type="PANTHER" id="PTHR33512">
    <property type="entry name" value="PROTEIN, PUTATIVE (DUF1191)-RELATED"/>
    <property type="match status" value="1"/>
</dbReference>
<dbReference type="EMBL" id="KI632162">
    <property type="protein sequence ID" value="EYU23394.1"/>
    <property type="molecule type" value="Genomic_DNA"/>
</dbReference>
<evidence type="ECO:0000256" key="1">
    <source>
        <dbReference type="SAM" id="Phobius"/>
    </source>
</evidence>
<reference evidence="3 4" key="1">
    <citation type="journal article" date="2013" name="Proc. Natl. Acad. Sci. U.S.A.">
        <title>Fine-scale variation in meiotic recombination in Mimulus inferred from population shotgun sequencing.</title>
        <authorList>
            <person name="Hellsten U."/>
            <person name="Wright K.M."/>
            <person name="Jenkins J."/>
            <person name="Shu S."/>
            <person name="Yuan Y."/>
            <person name="Wessler S.R."/>
            <person name="Schmutz J."/>
            <person name="Willis J.H."/>
            <person name="Rokhsar D.S."/>
        </authorList>
    </citation>
    <scope>NUCLEOTIDE SEQUENCE [LARGE SCALE GENOMIC DNA]</scope>
    <source>
        <strain evidence="4">cv. DUN x IM62</strain>
    </source>
</reference>
<dbReference type="STRING" id="4155.A0A022Q6Z4"/>
<dbReference type="PANTHER" id="PTHR33512:SF4">
    <property type="entry name" value="PROTEIN, PUTATIVE (DUF1191)-RELATED"/>
    <property type="match status" value="1"/>
</dbReference>
<organism evidence="3 4">
    <name type="scientific">Erythranthe guttata</name>
    <name type="common">Yellow monkey flower</name>
    <name type="synonym">Mimulus guttatus</name>
    <dbReference type="NCBI Taxonomy" id="4155"/>
    <lineage>
        <taxon>Eukaryota</taxon>
        <taxon>Viridiplantae</taxon>
        <taxon>Streptophyta</taxon>
        <taxon>Embryophyta</taxon>
        <taxon>Tracheophyta</taxon>
        <taxon>Spermatophyta</taxon>
        <taxon>Magnoliopsida</taxon>
        <taxon>eudicotyledons</taxon>
        <taxon>Gunneridae</taxon>
        <taxon>Pentapetalae</taxon>
        <taxon>asterids</taxon>
        <taxon>lamiids</taxon>
        <taxon>Lamiales</taxon>
        <taxon>Phrymaceae</taxon>
        <taxon>Erythranthe</taxon>
    </lineage>
</organism>
<feature type="signal peptide" evidence="2">
    <location>
        <begin position="1"/>
        <end position="22"/>
    </location>
</feature>
<feature type="transmembrane region" description="Helical" evidence="1">
    <location>
        <begin position="120"/>
        <end position="139"/>
    </location>
</feature>